<evidence type="ECO:0000256" key="4">
    <source>
        <dbReference type="ARBA" id="ARBA00023136"/>
    </source>
</evidence>
<reference evidence="6 7" key="1">
    <citation type="journal article" date="2020" name="Microorganisms">
        <title>Reliable Identification of Environmental Pseudomonas Isolates Using the rpoD Gene.</title>
        <authorList>
            <consortium name="The Broad Institute Genome Sequencing Platform"/>
            <person name="Girard L."/>
            <person name="Lood C."/>
            <person name="Rokni-Zadeh H."/>
            <person name="van Noort V."/>
            <person name="Lavigne R."/>
            <person name="De Mot R."/>
        </authorList>
    </citation>
    <scope>NUCLEOTIDE SEQUENCE [LARGE SCALE GENOMIC DNA]</scope>
    <source>
        <strain evidence="6 7">RW8P3</strain>
    </source>
</reference>
<evidence type="ECO:0000256" key="3">
    <source>
        <dbReference type="ARBA" id="ARBA00022989"/>
    </source>
</evidence>
<feature type="transmembrane region" description="Helical" evidence="5">
    <location>
        <begin position="117"/>
        <end position="135"/>
    </location>
</feature>
<feature type="transmembrane region" description="Helical" evidence="5">
    <location>
        <begin position="92"/>
        <end position="111"/>
    </location>
</feature>
<organism evidence="6 7">
    <name type="scientific">Pseudomonas vanderleydeniana</name>
    <dbReference type="NCBI Taxonomy" id="2745495"/>
    <lineage>
        <taxon>Bacteria</taxon>
        <taxon>Pseudomonadati</taxon>
        <taxon>Pseudomonadota</taxon>
        <taxon>Gammaproteobacteria</taxon>
        <taxon>Pseudomonadales</taxon>
        <taxon>Pseudomonadaceae</taxon>
        <taxon>Pseudomonas</taxon>
    </lineage>
</organism>
<evidence type="ECO:0000256" key="5">
    <source>
        <dbReference type="SAM" id="Phobius"/>
    </source>
</evidence>
<dbReference type="RefSeq" id="WP_186677270.1">
    <property type="nucleotide sequence ID" value="NZ_CP077093.1"/>
</dbReference>
<evidence type="ECO:0000313" key="7">
    <source>
        <dbReference type="Proteomes" id="UP000634530"/>
    </source>
</evidence>
<keyword evidence="3 5" id="KW-1133">Transmembrane helix</keyword>
<keyword evidence="7" id="KW-1185">Reference proteome</keyword>
<feature type="transmembrane region" description="Helical" evidence="5">
    <location>
        <begin position="331"/>
        <end position="353"/>
    </location>
</feature>
<protein>
    <submittedName>
        <fullName evidence="6">Oligosaccharide flippase family protein</fullName>
    </submittedName>
</protein>
<keyword evidence="2 5" id="KW-0812">Transmembrane</keyword>
<sequence length="423" mass="47138">MLRKDLKNIASLACIQGSNAVLPIFIFPYMLHLFGAEKYASLAVSEAISLIILTVVLYSFEVNGISRVVNACSSGGVVAASDIYCEVFFSRMIIWSVCLLVVLVAGIFLQVQFFLALLAWMLVPLAYIFQSTYFYQAIESNMPVAVFTLLSRLVCLIGVFLLSKPEMPIYMLPLIVGGCYLIGGIASAIYLKIILGLEYRAVTFGRLLQCLLDGKEIFFGNASVVLFRDSNLLILNLLSINPIALSAYSVVEKFIKAFQALIRPLNQFFYTRSIKVLGEKKTPDMVVFFKIMRLTWVQLLALLLALVTFLLVWWFFEDDISFIASYPEKQLMAHMFLVMVVGVFFGVANFMLGTAGLNNLGARRYFASSLILTGCVTVTACVVLANYYEVYGAVVSFVMGEIILFCLILKKYLQSWGGRSVKS</sequence>
<gene>
    <name evidence="6" type="ORF">HU752_009800</name>
</gene>
<feature type="transmembrane region" description="Helical" evidence="5">
    <location>
        <begin position="169"/>
        <end position="191"/>
    </location>
</feature>
<feature type="transmembrane region" description="Helical" evidence="5">
    <location>
        <begin position="391"/>
        <end position="409"/>
    </location>
</feature>
<dbReference type="Proteomes" id="UP000634530">
    <property type="component" value="Chromosome"/>
</dbReference>
<keyword evidence="4 5" id="KW-0472">Membrane</keyword>
<comment type="subcellular location">
    <subcellularLocation>
        <location evidence="1">Membrane</location>
        <topology evidence="1">Multi-pass membrane protein</topology>
    </subcellularLocation>
</comment>
<feature type="transmembrane region" description="Helical" evidence="5">
    <location>
        <begin position="294"/>
        <end position="316"/>
    </location>
</feature>
<dbReference type="KEGG" id="pvw:HU752_009800"/>
<dbReference type="EMBL" id="CP077093">
    <property type="protein sequence ID" value="QXI30220.1"/>
    <property type="molecule type" value="Genomic_DNA"/>
</dbReference>
<name>A0A9E6PQ80_9PSED</name>
<feature type="transmembrane region" description="Helical" evidence="5">
    <location>
        <begin position="39"/>
        <end position="60"/>
    </location>
</feature>
<evidence type="ECO:0000313" key="6">
    <source>
        <dbReference type="EMBL" id="QXI30220.1"/>
    </source>
</evidence>
<feature type="transmembrane region" description="Helical" evidence="5">
    <location>
        <begin position="142"/>
        <end position="163"/>
    </location>
</feature>
<proteinExistence type="predicted"/>
<feature type="transmembrane region" description="Helical" evidence="5">
    <location>
        <begin position="365"/>
        <end position="385"/>
    </location>
</feature>
<dbReference type="InterPro" id="IPR002797">
    <property type="entry name" value="Polysacc_synth"/>
</dbReference>
<evidence type="ECO:0000256" key="2">
    <source>
        <dbReference type="ARBA" id="ARBA00022692"/>
    </source>
</evidence>
<dbReference type="Pfam" id="PF01943">
    <property type="entry name" value="Polysacc_synt"/>
    <property type="match status" value="1"/>
</dbReference>
<dbReference type="GO" id="GO:0016020">
    <property type="term" value="C:membrane"/>
    <property type="evidence" value="ECO:0007669"/>
    <property type="project" value="UniProtKB-SubCell"/>
</dbReference>
<reference evidence="6 7" key="2">
    <citation type="journal article" date="2021" name="Microorganisms">
        <title>The Ever-Expanding Pseudomonas Genus: Description of 43 New Species and Partition of the Pseudomonas putida Group.</title>
        <authorList>
            <person name="Girard L."/>
            <person name="Lood C."/>
            <person name="Hofte M."/>
            <person name="Vandamme P."/>
            <person name="Rokni-Zadeh H."/>
            <person name="van Noort V."/>
            <person name="Lavigne R."/>
            <person name="De Mot R."/>
        </authorList>
    </citation>
    <scope>NUCLEOTIDE SEQUENCE [LARGE SCALE GENOMIC DNA]</scope>
    <source>
        <strain evidence="6 7">RW8P3</strain>
    </source>
</reference>
<dbReference type="AlphaFoldDB" id="A0A9E6PQ80"/>
<accession>A0A9E6PQ80</accession>
<feature type="transmembrane region" description="Helical" evidence="5">
    <location>
        <begin position="12"/>
        <end position="33"/>
    </location>
</feature>
<evidence type="ECO:0000256" key="1">
    <source>
        <dbReference type="ARBA" id="ARBA00004141"/>
    </source>
</evidence>